<dbReference type="GO" id="GO:0031144">
    <property type="term" value="P:proteasome localization"/>
    <property type="evidence" value="ECO:0007669"/>
    <property type="project" value="UniProtKB-UniRule"/>
</dbReference>
<dbReference type="Gene3D" id="1.20.58.1590">
    <property type="entry name" value="Tethering factor for nuclear proteasome Cut8/Sts1"/>
    <property type="match status" value="1"/>
</dbReference>
<dbReference type="GO" id="GO:0015031">
    <property type="term" value="P:protein transport"/>
    <property type="evidence" value="ECO:0007669"/>
    <property type="project" value="UniProtKB-UniRule"/>
</dbReference>
<dbReference type="GO" id="GO:0071630">
    <property type="term" value="P:nuclear protein quality control by the ubiquitin-proteasome system"/>
    <property type="evidence" value="ECO:0007669"/>
    <property type="project" value="UniProtKB-UniRule"/>
</dbReference>
<reference evidence="7 8" key="1">
    <citation type="submission" date="2017-04" db="EMBL/GenBank/DDBJ databases">
        <title>Genome sequencing of [Candida] sorbophila.</title>
        <authorList>
            <person name="Ahn J.O."/>
        </authorList>
    </citation>
    <scope>NUCLEOTIDE SEQUENCE [LARGE SCALE GENOMIC DNA]</scope>
    <source>
        <strain evidence="7 8">DS02</strain>
    </source>
</reference>
<feature type="region of interest" description="Disordered" evidence="6">
    <location>
        <begin position="20"/>
        <end position="56"/>
    </location>
</feature>
<comment type="subcellular location">
    <subcellularLocation>
        <location evidence="5">Cytoplasm</location>
    </subcellularLocation>
    <subcellularLocation>
        <location evidence="5">Nucleus</location>
    </subcellularLocation>
</comment>
<dbReference type="AlphaFoldDB" id="A0A2T0FCV6"/>
<dbReference type="GO" id="GO:0031965">
    <property type="term" value="C:nuclear membrane"/>
    <property type="evidence" value="ECO:0007669"/>
    <property type="project" value="TreeGrafter"/>
</dbReference>
<keyword evidence="8" id="KW-1185">Reference proteome</keyword>
<keyword evidence="3 5" id="KW-0653">Protein transport</keyword>
<dbReference type="GO" id="GO:0070628">
    <property type="term" value="F:proteasome binding"/>
    <property type="evidence" value="ECO:0007669"/>
    <property type="project" value="TreeGrafter"/>
</dbReference>
<gene>
    <name evidence="7" type="ORF">B9G98_00458</name>
</gene>
<keyword evidence="5" id="KW-0963">Cytoplasm</keyword>
<evidence type="ECO:0000256" key="4">
    <source>
        <dbReference type="ARBA" id="ARBA00023242"/>
    </source>
</evidence>
<name>A0A2T0FCV6_9ASCO</name>
<comment type="caution">
    <text evidence="7">The sequence shown here is derived from an EMBL/GenBank/DDBJ whole genome shotgun (WGS) entry which is preliminary data.</text>
</comment>
<protein>
    <recommendedName>
        <fullName evidence="2 5">Tethering factor for nuclear proteasome STS1</fullName>
    </recommendedName>
</protein>
<dbReference type="EMBL" id="NDIQ01000001">
    <property type="protein sequence ID" value="PRT52838.1"/>
    <property type="molecule type" value="Genomic_DNA"/>
</dbReference>
<dbReference type="OrthoDB" id="10061064at2759"/>
<dbReference type="PANTHER" id="PTHR28032">
    <property type="entry name" value="FI02826P"/>
    <property type="match status" value="1"/>
</dbReference>
<evidence type="ECO:0000313" key="7">
    <source>
        <dbReference type="EMBL" id="PRT52838.1"/>
    </source>
</evidence>
<dbReference type="STRING" id="45607.A0A2T0FCV6"/>
<dbReference type="RefSeq" id="XP_024662784.1">
    <property type="nucleotide sequence ID" value="XM_024807016.1"/>
</dbReference>
<keyword evidence="5" id="KW-0813">Transport</keyword>
<keyword evidence="7" id="KW-0647">Proteasome</keyword>
<evidence type="ECO:0000256" key="2">
    <source>
        <dbReference type="ARBA" id="ARBA00016204"/>
    </source>
</evidence>
<dbReference type="GeneID" id="36514207"/>
<proteinExistence type="inferred from homology"/>
<evidence type="ECO:0000256" key="5">
    <source>
        <dbReference type="RuleBase" id="RU368013"/>
    </source>
</evidence>
<accession>A0A2T0FCV6</accession>
<evidence type="ECO:0000256" key="1">
    <source>
        <dbReference type="ARBA" id="ARBA00006199"/>
    </source>
</evidence>
<dbReference type="Pfam" id="PF08559">
    <property type="entry name" value="Cut8"/>
    <property type="match status" value="1"/>
</dbReference>
<organism evidence="7 8">
    <name type="scientific">Wickerhamiella sorbophila</name>
    <dbReference type="NCBI Taxonomy" id="45607"/>
    <lineage>
        <taxon>Eukaryota</taxon>
        <taxon>Fungi</taxon>
        <taxon>Dikarya</taxon>
        <taxon>Ascomycota</taxon>
        <taxon>Saccharomycotina</taxon>
        <taxon>Dipodascomycetes</taxon>
        <taxon>Dipodascales</taxon>
        <taxon>Trichomonascaceae</taxon>
        <taxon>Wickerhamiella</taxon>
    </lineage>
</organism>
<sequence length="269" mass="30260">MARQYDAGWDEMIRPMSTVRITNTPENKRKRRLDDRRGPWSFPAPPSPTAGLHHKRARTEKGLAVAVPLARRLELLETQELVSLVSQLCEIHPEIVATVNRLAPPITMERALACLEGYLKRVTDALPYKGDQANDYAYLRVQEPLNKFFTALADYTGAFLPPHEFQPVQALEFLDGATTLVHRLPVWSSEVNNHLRNRAYEELGVAWTSMLRVVASNSPLGLPATWESRIRRHNERSNGRLNLTIEVLDELAPNCAPTSHVSTAVAWAG</sequence>
<comment type="function">
    <text evidence="5">Involved in ubiquitin-mediated protein degradation. Regulatory factor in the ubiquitin/proteasome pathway that controls the turnover of proteasome substrates. Targets proteasomes to the nucleus and facilitates the degradation of nuclear proteins.</text>
</comment>
<dbReference type="Proteomes" id="UP000238350">
    <property type="component" value="Unassembled WGS sequence"/>
</dbReference>
<dbReference type="GO" id="GO:0005737">
    <property type="term" value="C:cytoplasm"/>
    <property type="evidence" value="ECO:0007669"/>
    <property type="project" value="UniProtKB-SubCell"/>
</dbReference>
<dbReference type="InterPro" id="IPR038422">
    <property type="entry name" value="Cut8/Sts1_sf"/>
</dbReference>
<dbReference type="PANTHER" id="PTHR28032:SF1">
    <property type="entry name" value="FI02826P"/>
    <property type="match status" value="1"/>
</dbReference>
<dbReference type="InterPro" id="IPR013868">
    <property type="entry name" value="Cut8/Sts1_fam"/>
</dbReference>
<comment type="similarity">
    <text evidence="1 5">Belongs to the cut8/STS1 family.</text>
</comment>
<evidence type="ECO:0000313" key="8">
    <source>
        <dbReference type="Proteomes" id="UP000238350"/>
    </source>
</evidence>
<comment type="subunit">
    <text evidence="5">Binds the proteasome.</text>
</comment>
<evidence type="ECO:0000256" key="3">
    <source>
        <dbReference type="ARBA" id="ARBA00022927"/>
    </source>
</evidence>
<evidence type="ECO:0000256" key="6">
    <source>
        <dbReference type="SAM" id="MobiDB-lite"/>
    </source>
</evidence>
<dbReference type="GO" id="GO:0000502">
    <property type="term" value="C:proteasome complex"/>
    <property type="evidence" value="ECO:0007669"/>
    <property type="project" value="UniProtKB-KW"/>
</dbReference>
<keyword evidence="4 5" id="KW-0539">Nucleus</keyword>